<reference evidence="2 3" key="1">
    <citation type="submission" date="2023-05" db="EMBL/GenBank/DDBJ databases">
        <title>B98-5 Cell Line De Novo Hybrid Assembly: An Optical Mapping Approach.</title>
        <authorList>
            <person name="Kananen K."/>
            <person name="Auerbach J.A."/>
            <person name="Kautto E."/>
            <person name="Blachly J.S."/>
        </authorList>
    </citation>
    <scope>NUCLEOTIDE SEQUENCE [LARGE SCALE GENOMIC DNA]</scope>
    <source>
        <strain evidence="2">B95-8</strain>
        <tissue evidence="2">Cell line</tissue>
    </source>
</reference>
<feature type="compositionally biased region" description="Basic and acidic residues" evidence="1">
    <location>
        <begin position="68"/>
        <end position="81"/>
    </location>
</feature>
<protein>
    <submittedName>
        <fullName evidence="2">Uncharacterized protein</fullName>
    </submittedName>
</protein>
<dbReference type="Proteomes" id="UP001266305">
    <property type="component" value="Unassembled WGS sequence"/>
</dbReference>
<keyword evidence="3" id="KW-1185">Reference proteome</keyword>
<dbReference type="EMBL" id="JASSZA010000008">
    <property type="protein sequence ID" value="KAK2103391.1"/>
    <property type="molecule type" value="Genomic_DNA"/>
</dbReference>
<evidence type="ECO:0000313" key="2">
    <source>
        <dbReference type="EMBL" id="KAK2103391.1"/>
    </source>
</evidence>
<proteinExistence type="predicted"/>
<sequence length="89" mass="9514">MHPGQAPGKGWLPAAHQWASSGYGLQEPSLAAGRNQPRLEGEVTGTSRGYLNVRRAVPETHRLQLGIREDGLGDGNRDAGKEFLLGAEP</sequence>
<evidence type="ECO:0000256" key="1">
    <source>
        <dbReference type="SAM" id="MobiDB-lite"/>
    </source>
</evidence>
<gene>
    <name evidence="2" type="ORF">P7K49_017247</name>
</gene>
<organism evidence="2 3">
    <name type="scientific">Saguinus oedipus</name>
    <name type="common">Cotton-top tamarin</name>
    <name type="synonym">Oedipomidas oedipus</name>
    <dbReference type="NCBI Taxonomy" id="9490"/>
    <lineage>
        <taxon>Eukaryota</taxon>
        <taxon>Metazoa</taxon>
        <taxon>Chordata</taxon>
        <taxon>Craniata</taxon>
        <taxon>Vertebrata</taxon>
        <taxon>Euteleostomi</taxon>
        <taxon>Mammalia</taxon>
        <taxon>Eutheria</taxon>
        <taxon>Euarchontoglires</taxon>
        <taxon>Primates</taxon>
        <taxon>Haplorrhini</taxon>
        <taxon>Platyrrhini</taxon>
        <taxon>Cebidae</taxon>
        <taxon>Callitrichinae</taxon>
        <taxon>Saguinus</taxon>
    </lineage>
</organism>
<accession>A0ABQ9V1Z1</accession>
<name>A0ABQ9V1Z1_SAGOE</name>
<feature type="region of interest" description="Disordered" evidence="1">
    <location>
        <begin position="68"/>
        <end position="89"/>
    </location>
</feature>
<comment type="caution">
    <text evidence="2">The sequence shown here is derived from an EMBL/GenBank/DDBJ whole genome shotgun (WGS) entry which is preliminary data.</text>
</comment>
<evidence type="ECO:0000313" key="3">
    <source>
        <dbReference type="Proteomes" id="UP001266305"/>
    </source>
</evidence>